<comment type="caution">
    <text evidence="2">The sequence shown here is derived from an EMBL/GenBank/DDBJ whole genome shotgun (WGS) entry which is preliminary data.</text>
</comment>
<accession>A0A4Z2FMQ7</accession>
<sequence>METDPVGFNELLLLLAVFIKPAVKRRLCFSAVPTHNTERKKADAANAAAQCNSSTLKVRVVCWTRGSARGSSHTGKLTGVEGWRGGGVEDATSERNVPSLVHPINLTFPELNRDFGGAVGEVL</sequence>
<protein>
    <submittedName>
        <fullName evidence="2">Uncharacterized protein</fullName>
    </submittedName>
</protein>
<evidence type="ECO:0000313" key="3">
    <source>
        <dbReference type="Proteomes" id="UP000314294"/>
    </source>
</evidence>
<dbReference type="EMBL" id="SRLO01001061">
    <property type="protein sequence ID" value="TNN42084.1"/>
    <property type="molecule type" value="Genomic_DNA"/>
</dbReference>
<name>A0A4Z2FMQ7_9TELE</name>
<proteinExistence type="predicted"/>
<organism evidence="2 3">
    <name type="scientific">Liparis tanakae</name>
    <name type="common">Tanaka's snailfish</name>
    <dbReference type="NCBI Taxonomy" id="230148"/>
    <lineage>
        <taxon>Eukaryota</taxon>
        <taxon>Metazoa</taxon>
        <taxon>Chordata</taxon>
        <taxon>Craniata</taxon>
        <taxon>Vertebrata</taxon>
        <taxon>Euteleostomi</taxon>
        <taxon>Actinopterygii</taxon>
        <taxon>Neopterygii</taxon>
        <taxon>Teleostei</taxon>
        <taxon>Neoteleostei</taxon>
        <taxon>Acanthomorphata</taxon>
        <taxon>Eupercaria</taxon>
        <taxon>Perciformes</taxon>
        <taxon>Cottioidei</taxon>
        <taxon>Cottales</taxon>
        <taxon>Liparidae</taxon>
        <taxon>Liparis</taxon>
    </lineage>
</organism>
<evidence type="ECO:0000256" key="1">
    <source>
        <dbReference type="SAM" id="MobiDB-lite"/>
    </source>
</evidence>
<gene>
    <name evidence="2" type="ORF">EYF80_047754</name>
</gene>
<reference evidence="2 3" key="1">
    <citation type="submission" date="2019-03" db="EMBL/GenBank/DDBJ databases">
        <title>First draft genome of Liparis tanakae, snailfish: a comprehensive survey of snailfish specific genes.</title>
        <authorList>
            <person name="Kim W."/>
            <person name="Song I."/>
            <person name="Jeong J.-H."/>
            <person name="Kim D."/>
            <person name="Kim S."/>
            <person name="Ryu S."/>
            <person name="Song J.Y."/>
            <person name="Lee S.K."/>
        </authorList>
    </citation>
    <scope>NUCLEOTIDE SEQUENCE [LARGE SCALE GENOMIC DNA]</scope>
    <source>
        <tissue evidence="2">Muscle</tissue>
    </source>
</reference>
<feature type="region of interest" description="Disordered" evidence="1">
    <location>
        <begin position="73"/>
        <end position="92"/>
    </location>
</feature>
<evidence type="ECO:0000313" key="2">
    <source>
        <dbReference type="EMBL" id="TNN42084.1"/>
    </source>
</evidence>
<dbReference type="AlphaFoldDB" id="A0A4Z2FMQ7"/>
<keyword evidence="3" id="KW-1185">Reference proteome</keyword>
<dbReference type="Proteomes" id="UP000314294">
    <property type="component" value="Unassembled WGS sequence"/>
</dbReference>